<accession>A0ABN2HDA5</accession>
<dbReference type="InterPro" id="IPR027417">
    <property type="entry name" value="P-loop_NTPase"/>
</dbReference>
<name>A0ABN2HDA5_9ACTN</name>
<dbReference type="EMBL" id="BAAAMU010000147">
    <property type="protein sequence ID" value="GAA1686013.1"/>
    <property type="molecule type" value="Genomic_DNA"/>
</dbReference>
<organism evidence="1 2">
    <name type="scientific">Nonomuraea maheshkhaliensis</name>
    <dbReference type="NCBI Taxonomy" id="419590"/>
    <lineage>
        <taxon>Bacteria</taxon>
        <taxon>Bacillati</taxon>
        <taxon>Actinomycetota</taxon>
        <taxon>Actinomycetes</taxon>
        <taxon>Streptosporangiales</taxon>
        <taxon>Streptosporangiaceae</taxon>
        <taxon>Nonomuraea</taxon>
    </lineage>
</organism>
<protein>
    <recommendedName>
        <fullName evidence="3">ATPase AAA-type core domain-containing protein</fullName>
    </recommendedName>
</protein>
<dbReference type="Proteomes" id="UP001500064">
    <property type="component" value="Unassembled WGS sequence"/>
</dbReference>
<sequence length="368" mass="41993">MWAEAVQAARADDAAYQAELHELGVEPAQYLSLREENTTLQKRLQDLADLAAGLPDLHHRVRENWEALELVYTRRSQRRLHFVESIRADSGSLLFDLRPKADWPGWARTVRQILNLRSDGYVEDVRVLAQWLWGGHPESLDDRISLWRQGLVANSYTRLAQRIHEDTGERLRPTWWNKWSSVDRAIRIRVATTMADDVVTMRFLKNAGDPSVDDDWHDVLHGSPGQRSAAMLSFVLHHGTEPLILDQPEDDLDTTLISELIVAQLRESRWMRQLIIITHNPNIPVLGNADRIIVLENKDGAIRVKSSGRPHVGSIDVPEVRVDVQNVMEGGVDAFVRRGRQYSNEVSSYNQDAARVKLSPRAQQVLRD</sequence>
<dbReference type="SUPFAM" id="SSF52540">
    <property type="entry name" value="P-loop containing nucleoside triphosphate hydrolases"/>
    <property type="match status" value="1"/>
</dbReference>
<gene>
    <name evidence="1" type="ORF">GCM10009733_098350</name>
</gene>
<comment type="caution">
    <text evidence="1">The sequence shown here is derived from an EMBL/GenBank/DDBJ whole genome shotgun (WGS) entry which is preliminary data.</text>
</comment>
<dbReference type="CDD" id="cd00267">
    <property type="entry name" value="ABC_ATPase"/>
    <property type="match status" value="1"/>
</dbReference>
<keyword evidence="2" id="KW-1185">Reference proteome</keyword>
<evidence type="ECO:0000313" key="1">
    <source>
        <dbReference type="EMBL" id="GAA1686013.1"/>
    </source>
</evidence>
<evidence type="ECO:0000313" key="2">
    <source>
        <dbReference type="Proteomes" id="UP001500064"/>
    </source>
</evidence>
<evidence type="ECO:0008006" key="3">
    <source>
        <dbReference type="Google" id="ProtNLM"/>
    </source>
</evidence>
<reference evidence="1 2" key="1">
    <citation type="journal article" date="2019" name="Int. J. Syst. Evol. Microbiol.">
        <title>The Global Catalogue of Microorganisms (GCM) 10K type strain sequencing project: providing services to taxonomists for standard genome sequencing and annotation.</title>
        <authorList>
            <consortium name="The Broad Institute Genomics Platform"/>
            <consortium name="The Broad Institute Genome Sequencing Center for Infectious Disease"/>
            <person name="Wu L."/>
            <person name="Ma J."/>
        </authorList>
    </citation>
    <scope>NUCLEOTIDE SEQUENCE [LARGE SCALE GENOMIC DNA]</scope>
    <source>
        <strain evidence="1 2">JCM 13929</strain>
    </source>
</reference>
<proteinExistence type="predicted"/>
<dbReference type="Gene3D" id="3.40.50.300">
    <property type="entry name" value="P-loop containing nucleotide triphosphate hydrolases"/>
    <property type="match status" value="1"/>
</dbReference>